<dbReference type="Gene3D" id="2.30.29.30">
    <property type="entry name" value="Pleckstrin-homology domain (PH domain)/Phosphotyrosine-binding domain (PTB)"/>
    <property type="match status" value="1"/>
</dbReference>
<accession>A0A0A1U3W9</accession>
<dbReference type="GO" id="GO:0072542">
    <property type="term" value="F:protein phosphatase activator activity"/>
    <property type="evidence" value="ECO:0007669"/>
    <property type="project" value="TreeGrafter"/>
</dbReference>
<name>A0A0A1U3W9_ENTIV</name>
<dbReference type="GeneID" id="14886504"/>
<evidence type="ECO:0000256" key="2">
    <source>
        <dbReference type="ARBA" id="ARBA00023242"/>
    </source>
</evidence>
<evidence type="ECO:0000313" key="7">
    <source>
        <dbReference type="Proteomes" id="UP000014680"/>
    </source>
</evidence>
<dbReference type="SUPFAM" id="SSF48371">
    <property type="entry name" value="ARM repeat"/>
    <property type="match status" value="1"/>
</dbReference>
<dbReference type="InterPro" id="IPR055236">
    <property type="entry name" value="EVH1_PP4R3"/>
</dbReference>
<dbReference type="PANTHER" id="PTHR23318:SF0">
    <property type="entry name" value="SERINE_THREONINE-PROTEIN PHOSPHATASE 4 REGULATORY SUBUNIT 3"/>
    <property type="match status" value="1"/>
</dbReference>
<dbReference type="GO" id="GO:0006974">
    <property type="term" value="P:DNA damage response"/>
    <property type="evidence" value="ECO:0007669"/>
    <property type="project" value="TreeGrafter"/>
</dbReference>
<dbReference type="InterPro" id="IPR006887">
    <property type="entry name" value="P4R3-like_central_dom"/>
</dbReference>
<evidence type="ECO:0000259" key="5">
    <source>
        <dbReference type="Pfam" id="PF22972"/>
    </source>
</evidence>
<feature type="region of interest" description="Disordered" evidence="3">
    <location>
        <begin position="445"/>
        <end position="471"/>
    </location>
</feature>
<reference evidence="6 7" key="1">
    <citation type="submission" date="2012-10" db="EMBL/GenBank/DDBJ databases">
        <authorList>
            <person name="Zafar N."/>
            <person name="Inman J."/>
            <person name="Hall N."/>
            <person name="Lorenzi H."/>
            <person name="Caler E."/>
        </authorList>
    </citation>
    <scope>NUCLEOTIDE SEQUENCE [LARGE SCALE GENOMIC DNA]</scope>
    <source>
        <strain evidence="6 7">IP1</strain>
    </source>
</reference>
<dbReference type="GO" id="GO:0005654">
    <property type="term" value="C:nucleoplasm"/>
    <property type="evidence" value="ECO:0007669"/>
    <property type="project" value="TreeGrafter"/>
</dbReference>
<dbReference type="PANTHER" id="PTHR23318">
    <property type="entry name" value="ATP SYNTHASE GAMMA-RELATED"/>
    <property type="match status" value="1"/>
</dbReference>
<proteinExistence type="predicted"/>
<dbReference type="InterPro" id="IPR016024">
    <property type="entry name" value="ARM-type_fold"/>
</dbReference>
<gene>
    <name evidence="6" type="ORF">EIN_096450</name>
</gene>
<comment type="subcellular location">
    <subcellularLocation>
        <location evidence="1">Nucleus</location>
    </subcellularLocation>
</comment>
<dbReference type="OrthoDB" id="27483at2759"/>
<dbReference type="KEGG" id="eiv:EIN_096450"/>
<dbReference type="Proteomes" id="UP000014680">
    <property type="component" value="Unassembled WGS sequence"/>
</dbReference>
<dbReference type="InterPro" id="IPR011993">
    <property type="entry name" value="PH-like_dom_sf"/>
</dbReference>
<dbReference type="VEuPathDB" id="AmoebaDB:EIN_096450"/>
<organism evidence="6 7">
    <name type="scientific">Entamoeba invadens IP1</name>
    <dbReference type="NCBI Taxonomy" id="370355"/>
    <lineage>
        <taxon>Eukaryota</taxon>
        <taxon>Amoebozoa</taxon>
        <taxon>Evosea</taxon>
        <taxon>Archamoebae</taxon>
        <taxon>Mastigamoebida</taxon>
        <taxon>Entamoebidae</taxon>
        <taxon>Entamoeba</taxon>
    </lineage>
</organism>
<evidence type="ECO:0000313" key="6">
    <source>
        <dbReference type="EMBL" id="ELP87388.1"/>
    </source>
</evidence>
<evidence type="ECO:0000256" key="1">
    <source>
        <dbReference type="ARBA" id="ARBA00004123"/>
    </source>
</evidence>
<feature type="domain" description="Serine/threonine-protein phosphatase 4 regulatory subunit 3-like central" evidence="4">
    <location>
        <begin position="163"/>
        <end position="356"/>
    </location>
</feature>
<evidence type="ECO:0000256" key="3">
    <source>
        <dbReference type="SAM" id="MobiDB-lite"/>
    </source>
</evidence>
<dbReference type="GO" id="GO:0030289">
    <property type="term" value="C:protein phosphatase 4 complex"/>
    <property type="evidence" value="ECO:0007669"/>
    <property type="project" value="TreeGrafter"/>
</dbReference>
<dbReference type="AlphaFoldDB" id="A0A0A1U3W9"/>
<dbReference type="OMA" id="GGNIMDI"/>
<dbReference type="Pfam" id="PF22972">
    <property type="entry name" value="EVH1_PP4R3"/>
    <property type="match status" value="1"/>
</dbReference>
<keyword evidence="7" id="KW-1185">Reference proteome</keyword>
<evidence type="ECO:0000259" key="4">
    <source>
        <dbReference type="Pfam" id="PF04802"/>
    </source>
</evidence>
<dbReference type="Pfam" id="PF04802">
    <property type="entry name" value="PP4R3"/>
    <property type="match status" value="1"/>
</dbReference>
<dbReference type="RefSeq" id="XP_004254159.1">
    <property type="nucleotide sequence ID" value="XM_004254111.1"/>
</dbReference>
<protein>
    <submittedName>
        <fullName evidence="6">Uncharacterized protein</fullName>
    </submittedName>
</protein>
<keyword evidence="2" id="KW-0539">Nucleus</keyword>
<dbReference type="EMBL" id="KB206860">
    <property type="protein sequence ID" value="ELP87388.1"/>
    <property type="molecule type" value="Genomic_DNA"/>
</dbReference>
<feature type="domain" description="PP4R3 EVH1-like" evidence="5">
    <location>
        <begin position="9"/>
        <end position="91"/>
    </location>
</feature>
<dbReference type="InterPro" id="IPR051137">
    <property type="entry name" value="PP4R3-like"/>
</dbReference>
<sequence>MTQQNKKQLVKVFLLKDNDWKDAGTGNIEFTANDTEITISIKNDIKNILAVVMIKGDAFEKQNERVVQIQGKAFQDEYALSFIDQKLCATLCAAFDKLGVRQIKDDETLDFCEENMQTLRDAALKAMSSRNLKELTTKICLSDVIEGVVETAKSLAVTKKEFVSRLFLFVKALLFIPDEALFDELYNLQMVKAMFVILSYDQQIPPNNFINFYDDFKTRMKQMVEIFGKTEKMAKLIKHAFALVYLRDVVIARFADETIVAAINSRLDKINTQIFDEAVSSKVIEGFVSKYEFSNTTTKRGICIATKRLCGYLGLFPPSAREERAKQLITAGITEVIKYGLNDENKGYCLDVVSILLESGSVVAVSVIEKGVLEEISKTAILSSGSFLYGAFQVLQQAMFVGENGVEYEKVMVSHVVPYVVNILIGPFQSQLKNLTDVSHEDLKGEMKSQEHNEGRAMSLEPKDAVRSDEKSEIKMEERSIIKDEKNEGSVVESTQSKNDEKCELKKREEYVSHFCKFITRLAMLKDDAVKTYIKSSGVLLMLLKELECGNNQKRGNVLRSLRDIIVECGNIEYNTTLVDAGFIEIIKKELDGLGGMTQPVALQVLDIYKDRMSLVPIFEEKKDDKMLLPPLPPITPIKRMADEKEVKKLMEMTSPLKKKVESVLGDNVIPVKMAEEDSSKP</sequence>